<evidence type="ECO:0000313" key="4">
    <source>
        <dbReference type="Proteomes" id="UP001596180"/>
    </source>
</evidence>
<dbReference type="SUPFAM" id="SSF50370">
    <property type="entry name" value="Ricin B-like lectins"/>
    <property type="match status" value="1"/>
</dbReference>
<gene>
    <name evidence="3" type="ORF">ACFPZI_25830</name>
</gene>
<dbReference type="Proteomes" id="UP001596180">
    <property type="component" value="Unassembled WGS sequence"/>
</dbReference>
<dbReference type="Gene3D" id="3.40.50.10320">
    <property type="entry name" value="LmbE-like"/>
    <property type="match status" value="1"/>
</dbReference>
<keyword evidence="1" id="KW-0862">Zinc</keyword>
<dbReference type="SMART" id="SM00458">
    <property type="entry name" value="RICIN"/>
    <property type="match status" value="1"/>
</dbReference>
<accession>A0ABW1E3A2</accession>
<dbReference type="Pfam" id="PF00652">
    <property type="entry name" value="Ricin_B_lectin"/>
    <property type="match status" value="1"/>
</dbReference>
<dbReference type="PANTHER" id="PTHR12993:SF26">
    <property type="entry name" value="1D-MYO-INOSITOL 2-ACETAMIDO-2-DEOXY-ALPHA-D-GLUCOPYRANOSIDE DEACETYLASE"/>
    <property type="match status" value="1"/>
</dbReference>
<proteinExistence type="predicted"/>
<sequence>MAAGLDDVAEGTGCHRTVVGVAHEDDDLLFISPRVVQLVERKCPVQVVYVTAGNDRRSAGVGSFAARREVGAQHAYARLVRGAKGWTSDPLRVGPERITSYTLRSPGGEIRLTFLRLPDGLPRGGGAVLDRHQSLLRLFRGEITSIDVLESSRSYDEKHLVATLTKLMEQWKAEDVLTLDFDNVKFGGPRVKDADHSDHGISARYFRSAAYAMRVRPRVIPYRGYDISLLPANLDAGQRRTKATGLVTYVETVTCSPLHCPRPDIIIDTYQKWLAREYPRRHRAPKRGEIISDIGKAPSRGATELCLDFARDASGVSVHPCDGSAGQSWEFAPGGAVRPTGSTRCLTSGPGIGLGACSGGAQQTWRRDGQGRMAAGGRCLTQDDMARTTPRLHMSACTPYRPEVVWHW</sequence>
<dbReference type="Gene3D" id="2.80.10.50">
    <property type="match status" value="1"/>
</dbReference>
<dbReference type="Pfam" id="PF02585">
    <property type="entry name" value="PIG-L"/>
    <property type="match status" value="1"/>
</dbReference>
<comment type="caution">
    <text evidence="3">The sequence shown here is derived from an EMBL/GenBank/DDBJ whole genome shotgun (WGS) entry which is preliminary data.</text>
</comment>
<dbReference type="RefSeq" id="WP_381367443.1">
    <property type="nucleotide sequence ID" value="NZ_JBHSOA010000061.1"/>
</dbReference>
<feature type="domain" description="Ricin B lectin" evidence="2">
    <location>
        <begin position="288"/>
        <end position="403"/>
    </location>
</feature>
<organism evidence="3 4">
    <name type="scientific">Streptomyces chlorus</name>
    <dbReference type="NCBI Taxonomy" id="887452"/>
    <lineage>
        <taxon>Bacteria</taxon>
        <taxon>Bacillati</taxon>
        <taxon>Actinomycetota</taxon>
        <taxon>Actinomycetes</taxon>
        <taxon>Kitasatosporales</taxon>
        <taxon>Streptomycetaceae</taxon>
        <taxon>Streptomyces</taxon>
    </lineage>
</organism>
<dbReference type="SUPFAM" id="SSF102588">
    <property type="entry name" value="LmbE-like"/>
    <property type="match status" value="1"/>
</dbReference>
<reference evidence="4" key="1">
    <citation type="journal article" date="2019" name="Int. J. Syst. Evol. Microbiol.">
        <title>The Global Catalogue of Microorganisms (GCM) 10K type strain sequencing project: providing services to taxonomists for standard genome sequencing and annotation.</title>
        <authorList>
            <consortium name="The Broad Institute Genomics Platform"/>
            <consortium name="The Broad Institute Genome Sequencing Center for Infectious Disease"/>
            <person name="Wu L."/>
            <person name="Ma J."/>
        </authorList>
    </citation>
    <scope>NUCLEOTIDE SEQUENCE [LARGE SCALE GENOMIC DNA]</scope>
    <source>
        <strain evidence="4">JCM 10411</strain>
    </source>
</reference>
<dbReference type="EMBL" id="JBHSOA010000061">
    <property type="protein sequence ID" value="MFC5855079.1"/>
    <property type="molecule type" value="Genomic_DNA"/>
</dbReference>
<dbReference type="InterPro" id="IPR003737">
    <property type="entry name" value="GlcNAc_PI_deacetylase-related"/>
</dbReference>
<name>A0ABW1E3A2_9ACTN</name>
<evidence type="ECO:0000313" key="3">
    <source>
        <dbReference type="EMBL" id="MFC5855079.1"/>
    </source>
</evidence>
<dbReference type="InterPro" id="IPR024078">
    <property type="entry name" value="LmbE-like_dom_sf"/>
</dbReference>
<keyword evidence="4" id="KW-1185">Reference proteome</keyword>
<dbReference type="InterPro" id="IPR035992">
    <property type="entry name" value="Ricin_B-like_lectins"/>
</dbReference>
<protein>
    <submittedName>
        <fullName evidence="3">Ricin-type beta-trefoil lectin domain protein</fullName>
    </submittedName>
</protein>
<evidence type="ECO:0000259" key="2">
    <source>
        <dbReference type="SMART" id="SM00458"/>
    </source>
</evidence>
<evidence type="ECO:0000256" key="1">
    <source>
        <dbReference type="ARBA" id="ARBA00022833"/>
    </source>
</evidence>
<dbReference type="PROSITE" id="PS50231">
    <property type="entry name" value="RICIN_B_LECTIN"/>
    <property type="match status" value="1"/>
</dbReference>
<dbReference type="InterPro" id="IPR000772">
    <property type="entry name" value="Ricin_B_lectin"/>
</dbReference>
<dbReference type="PANTHER" id="PTHR12993">
    <property type="entry name" value="N-ACETYLGLUCOSAMINYL-PHOSPHATIDYLINOSITOL DE-N-ACETYLASE-RELATED"/>
    <property type="match status" value="1"/>
</dbReference>